<sequence>MYLLFVNLKVVRLQFPDLIKLARLYSLGEKIQSMITGVYMMQSEILSVHGKVIFLTQIKSFLMHIGKHIRDWMTLRLMLNPRMELII</sequence>
<dbReference type="EMBL" id="NWUO01000002">
    <property type="protein sequence ID" value="PNS13225.1"/>
    <property type="molecule type" value="Genomic_DNA"/>
</dbReference>
<organism evidence="1 2">
    <name type="scientific">Mixta theicola</name>
    <dbReference type="NCBI Taxonomy" id="1458355"/>
    <lineage>
        <taxon>Bacteria</taxon>
        <taxon>Pseudomonadati</taxon>
        <taxon>Pseudomonadota</taxon>
        <taxon>Gammaproteobacteria</taxon>
        <taxon>Enterobacterales</taxon>
        <taxon>Erwiniaceae</taxon>
        <taxon>Mixta</taxon>
    </lineage>
</organism>
<evidence type="ECO:0000313" key="1">
    <source>
        <dbReference type="EMBL" id="PNS13225.1"/>
    </source>
</evidence>
<name>A0A2K1QDY6_9GAMM</name>
<protein>
    <submittedName>
        <fullName evidence="1">Uncharacterized protein</fullName>
    </submittedName>
</protein>
<evidence type="ECO:0000313" key="2">
    <source>
        <dbReference type="Proteomes" id="UP000236345"/>
    </source>
</evidence>
<accession>A0A2K1QDY6</accession>
<gene>
    <name evidence="1" type="ORF">COO59_04815</name>
</gene>
<dbReference type="Proteomes" id="UP000236345">
    <property type="component" value="Unassembled WGS sequence"/>
</dbReference>
<dbReference type="AlphaFoldDB" id="A0A2K1QDY6"/>
<proteinExistence type="predicted"/>
<reference evidence="2" key="1">
    <citation type="submission" date="2017-09" db="EMBL/GenBank/DDBJ databases">
        <authorList>
            <person name="Palmer M."/>
            <person name="Steenkamp E.T."/>
            <person name="Coetzee M.P."/>
            <person name="Avontuur J.R."/>
            <person name="Van Zyl E."/>
            <person name="Chan W.-Y."/>
            <person name="Blom J."/>
            <person name="Venter S.N."/>
        </authorList>
    </citation>
    <scope>NUCLEOTIDE SEQUENCE [LARGE SCALE GENOMIC DNA]</scope>
    <source>
        <strain evidence="2">QC88-366</strain>
    </source>
</reference>
<comment type="caution">
    <text evidence="1">The sequence shown here is derived from an EMBL/GenBank/DDBJ whole genome shotgun (WGS) entry which is preliminary data.</text>
</comment>
<keyword evidence="2" id="KW-1185">Reference proteome</keyword>